<evidence type="ECO:0000313" key="3">
    <source>
        <dbReference type="Proteomes" id="UP000676917"/>
    </source>
</evidence>
<dbReference type="AlphaFoldDB" id="A0A919XA23"/>
<dbReference type="Proteomes" id="UP000676917">
    <property type="component" value="Unassembled WGS sequence"/>
</dbReference>
<dbReference type="InterPro" id="IPR004360">
    <property type="entry name" value="Glyas_Fos-R_dOase_dom"/>
</dbReference>
<dbReference type="InterPro" id="IPR037523">
    <property type="entry name" value="VOC_core"/>
</dbReference>
<gene>
    <name evidence="2" type="ORF">J43TS3_29320</name>
</gene>
<dbReference type="Pfam" id="PF00903">
    <property type="entry name" value="Glyoxalase"/>
    <property type="match status" value="1"/>
</dbReference>
<evidence type="ECO:0000313" key="2">
    <source>
        <dbReference type="EMBL" id="GIO28321.1"/>
    </source>
</evidence>
<dbReference type="InterPro" id="IPR029068">
    <property type="entry name" value="Glyas_Bleomycin-R_OHBP_Dase"/>
</dbReference>
<name>A0A919XA23_9BACI</name>
<dbReference type="PROSITE" id="PS51819">
    <property type="entry name" value="VOC"/>
    <property type="match status" value="1"/>
</dbReference>
<dbReference type="EMBL" id="BORP01000006">
    <property type="protein sequence ID" value="GIO28321.1"/>
    <property type="molecule type" value="Genomic_DNA"/>
</dbReference>
<evidence type="ECO:0000259" key="1">
    <source>
        <dbReference type="PROSITE" id="PS51819"/>
    </source>
</evidence>
<reference evidence="2" key="1">
    <citation type="submission" date="2021-03" db="EMBL/GenBank/DDBJ databases">
        <title>Antimicrobial resistance genes in bacteria isolated from Japanese honey, and their potential for conferring macrolide and lincosamide resistance in the American foulbrood pathogen Paenibacillus larvae.</title>
        <authorList>
            <person name="Okamoto M."/>
            <person name="Kumagai M."/>
            <person name="Kanamori H."/>
            <person name="Takamatsu D."/>
        </authorList>
    </citation>
    <scope>NUCLEOTIDE SEQUENCE</scope>
    <source>
        <strain evidence="2">J43TS3</strain>
    </source>
</reference>
<dbReference type="Gene3D" id="3.10.180.10">
    <property type="entry name" value="2,3-Dihydroxybiphenyl 1,2-Dioxygenase, domain 1"/>
    <property type="match status" value="1"/>
</dbReference>
<proteinExistence type="predicted"/>
<sequence>MYRPIENRIDTVFVHVSDLERSIKWYSDLLGLQVREGEHTGPIYTLNMGDGRPGITLDNHCFEEGYKIIPSNQPLFNLSASDINAAFNHVTKMGAEIITEIITYPDLSEFSFKDPDGNIIMVCSCFS</sequence>
<dbReference type="SUPFAM" id="SSF54593">
    <property type="entry name" value="Glyoxalase/Bleomycin resistance protein/Dihydroxybiphenyl dioxygenase"/>
    <property type="match status" value="1"/>
</dbReference>
<protein>
    <recommendedName>
        <fullName evidence="1">VOC domain-containing protein</fullName>
    </recommendedName>
</protein>
<dbReference type="RefSeq" id="WP_212921769.1">
    <property type="nucleotide sequence ID" value="NZ_BORP01000006.1"/>
</dbReference>
<comment type="caution">
    <text evidence="2">The sequence shown here is derived from an EMBL/GenBank/DDBJ whole genome shotgun (WGS) entry which is preliminary data.</text>
</comment>
<feature type="domain" description="VOC" evidence="1">
    <location>
        <begin position="8"/>
        <end position="125"/>
    </location>
</feature>
<organism evidence="2 3">
    <name type="scientific">Ornithinibacillus bavariensis</name>
    <dbReference type="NCBI Taxonomy" id="545502"/>
    <lineage>
        <taxon>Bacteria</taxon>
        <taxon>Bacillati</taxon>
        <taxon>Bacillota</taxon>
        <taxon>Bacilli</taxon>
        <taxon>Bacillales</taxon>
        <taxon>Bacillaceae</taxon>
        <taxon>Ornithinibacillus</taxon>
    </lineage>
</organism>
<keyword evidence="3" id="KW-1185">Reference proteome</keyword>
<accession>A0A919XA23</accession>